<organism evidence="15 16">
    <name type="scientific">Anaplasma platys</name>
    <dbReference type="NCBI Taxonomy" id="949"/>
    <lineage>
        <taxon>Bacteria</taxon>
        <taxon>Pseudomonadati</taxon>
        <taxon>Pseudomonadota</taxon>
        <taxon>Alphaproteobacteria</taxon>
        <taxon>Rickettsiales</taxon>
        <taxon>Anaplasmataceae</taxon>
        <taxon>Anaplasma</taxon>
    </lineage>
</organism>
<keyword evidence="7 12" id="KW-0489">Methyltransferase</keyword>
<keyword evidence="8 12" id="KW-0808">Transferase</keyword>
<dbReference type="NCBIfam" id="TIGR00046">
    <property type="entry name" value="RsmE family RNA methyltransferase"/>
    <property type="match status" value="1"/>
</dbReference>
<dbReference type="Pfam" id="PF04452">
    <property type="entry name" value="Methyltrans_RNA"/>
    <property type="match status" value="1"/>
</dbReference>
<dbReference type="PANTHER" id="PTHR30027">
    <property type="entry name" value="RIBOSOMAL RNA SMALL SUBUNIT METHYLTRANSFERASE E"/>
    <property type="match status" value="1"/>
</dbReference>
<evidence type="ECO:0000256" key="2">
    <source>
        <dbReference type="ARBA" id="ARBA00005528"/>
    </source>
</evidence>
<evidence type="ECO:0000256" key="8">
    <source>
        <dbReference type="ARBA" id="ARBA00022679"/>
    </source>
</evidence>
<keyword evidence="5 12" id="KW-0963">Cytoplasm</keyword>
<reference evidence="15 16" key="1">
    <citation type="journal article" date="2020" name="Pathogens">
        <title>First Whole Genome Sequence of Anaplasma platys, an Obligate Intracellular Rickettsial Pathogen of Dogs.</title>
        <authorList>
            <person name="Llanes A."/>
            <person name="Rajeev S."/>
        </authorList>
    </citation>
    <scope>NUCLEOTIDE SEQUENCE [LARGE SCALE GENOMIC DNA]</scope>
    <source>
        <strain evidence="15 16">S3</strain>
    </source>
</reference>
<dbReference type="RefSeq" id="WP_169193281.1">
    <property type="nucleotide sequence ID" value="NZ_CP046391.1"/>
</dbReference>
<gene>
    <name evidence="15" type="primary">rsmE</name>
    <name evidence="15" type="ORF">ANPL_02940</name>
</gene>
<keyword evidence="6 12" id="KW-0698">rRNA processing</keyword>
<dbReference type="NCBIfam" id="NF008694">
    <property type="entry name" value="PRK11713.3-2"/>
    <property type="match status" value="1"/>
</dbReference>
<feature type="domain" description="Ribosomal RNA small subunit methyltransferase E methyltransferase" evidence="13">
    <location>
        <begin position="84"/>
        <end position="233"/>
    </location>
</feature>
<dbReference type="SUPFAM" id="SSF75217">
    <property type="entry name" value="alpha/beta knot"/>
    <property type="match status" value="1"/>
</dbReference>
<evidence type="ECO:0000256" key="3">
    <source>
        <dbReference type="ARBA" id="ARBA00012328"/>
    </source>
</evidence>
<dbReference type="InterPro" id="IPR006700">
    <property type="entry name" value="RsmE"/>
</dbReference>
<evidence type="ECO:0000256" key="6">
    <source>
        <dbReference type="ARBA" id="ARBA00022552"/>
    </source>
</evidence>
<evidence type="ECO:0000256" key="9">
    <source>
        <dbReference type="ARBA" id="ARBA00022691"/>
    </source>
</evidence>
<comment type="function">
    <text evidence="10 12">Specifically methylates the N3 position of the uracil ring of uridine 1498 (m3U1498) in 16S rRNA. Acts on the fully assembled 30S ribosomal subunit.</text>
</comment>
<dbReference type="InterPro" id="IPR046887">
    <property type="entry name" value="RsmE_PUA-like"/>
</dbReference>
<feature type="domain" description="Ribosomal RNA small subunit methyltransferase E PUA-like" evidence="14">
    <location>
        <begin position="27"/>
        <end position="73"/>
    </location>
</feature>
<dbReference type="EC" id="2.1.1.193" evidence="3 12"/>
<protein>
    <recommendedName>
        <fullName evidence="4 12">Ribosomal RNA small subunit methyltransferase E</fullName>
        <ecNumber evidence="3 12">2.1.1.193</ecNumber>
    </recommendedName>
</protein>
<dbReference type="InterPro" id="IPR029026">
    <property type="entry name" value="tRNA_m1G_MTases_N"/>
</dbReference>
<dbReference type="GO" id="GO:0070042">
    <property type="term" value="F:rRNA (uridine-N3-)-methyltransferase activity"/>
    <property type="evidence" value="ECO:0007669"/>
    <property type="project" value="TreeGrafter"/>
</dbReference>
<evidence type="ECO:0000256" key="11">
    <source>
        <dbReference type="ARBA" id="ARBA00047944"/>
    </source>
</evidence>
<dbReference type="AlphaFoldDB" id="A0A858PYG0"/>
<dbReference type="Pfam" id="PF20260">
    <property type="entry name" value="PUA_4"/>
    <property type="match status" value="1"/>
</dbReference>
<sequence length="239" mass="26655">MFQKKKQVKIRLHYNEMSLKEGCSLTLKGDQAHYVRDVMRAKPSDAVMLFDGTYGDWTCIIEEISRSGVLLRVEALSGEYMKTPDLTLCISLIKPDTMRSVVRQATEMGVTVIQPVLTEYSSVRNINIQKCWKWAVEAAEQCCRQDVPVIKETMGFYDLRDLESQLILCDETGKGEAPARVLCGVENLGIVIGPEGGFSEKELLYSEAFAGKMSLGSRVLRVDTAVVAALSYVNEHCLS</sequence>
<dbReference type="Proteomes" id="UP000500930">
    <property type="component" value="Chromosome"/>
</dbReference>
<accession>A0A858PYG0</accession>
<evidence type="ECO:0000313" key="15">
    <source>
        <dbReference type="EMBL" id="QJC27646.1"/>
    </source>
</evidence>
<dbReference type="InterPro" id="IPR015947">
    <property type="entry name" value="PUA-like_sf"/>
</dbReference>
<comment type="similarity">
    <text evidence="2 12">Belongs to the RNA methyltransferase RsmE family.</text>
</comment>
<proteinExistence type="inferred from homology"/>
<evidence type="ECO:0000256" key="5">
    <source>
        <dbReference type="ARBA" id="ARBA00022490"/>
    </source>
</evidence>
<dbReference type="KEGG" id="aplt:ANPL_02940"/>
<dbReference type="Gene3D" id="2.40.240.20">
    <property type="entry name" value="Hypothetical PUA domain-like, domain 1"/>
    <property type="match status" value="1"/>
</dbReference>
<evidence type="ECO:0000256" key="7">
    <source>
        <dbReference type="ARBA" id="ARBA00022603"/>
    </source>
</evidence>
<evidence type="ECO:0000313" key="16">
    <source>
        <dbReference type="Proteomes" id="UP000500930"/>
    </source>
</evidence>
<evidence type="ECO:0000256" key="1">
    <source>
        <dbReference type="ARBA" id="ARBA00004496"/>
    </source>
</evidence>
<keyword evidence="9 12" id="KW-0949">S-adenosyl-L-methionine</keyword>
<dbReference type="InterPro" id="IPR046886">
    <property type="entry name" value="RsmE_MTase_dom"/>
</dbReference>
<evidence type="ECO:0000259" key="14">
    <source>
        <dbReference type="Pfam" id="PF20260"/>
    </source>
</evidence>
<evidence type="ECO:0000259" key="13">
    <source>
        <dbReference type="Pfam" id="PF04452"/>
    </source>
</evidence>
<dbReference type="CDD" id="cd18084">
    <property type="entry name" value="RsmE-like"/>
    <property type="match status" value="1"/>
</dbReference>
<dbReference type="EMBL" id="CP046391">
    <property type="protein sequence ID" value="QJC27646.1"/>
    <property type="molecule type" value="Genomic_DNA"/>
</dbReference>
<comment type="catalytic activity">
    <reaction evidence="11 12">
        <text>uridine(1498) in 16S rRNA + S-adenosyl-L-methionine = N(3)-methyluridine(1498) in 16S rRNA + S-adenosyl-L-homocysteine + H(+)</text>
        <dbReference type="Rhea" id="RHEA:42920"/>
        <dbReference type="Rhea" id="RHEA-COMP:10283"/>
        <dbReference type="Rhea" id="RHEA-COMP:10284"/>
        <dbReference type="ChEBI" id="CHEBI:15378"/>
        <dbReference type="ChEBI" id="CHEBI:57856"/>
        <dbReference type="ChEBI" id="CHEBI:59789"/>
        <dbReference type="ChEBI" id="CHEBI:65315"/>
        <dbReference type="ChEBI" id="CHEBI:74502"/>
        <dbReference type="EC" id="2.1.1.193"/>
    </reaction>
</comment>
<dbReference type="PANTHER" id="PTHR30027:SF3">
    <property type="entry name" value="16S RRNA (URACIL(1498)-N(3))-METHYLTRANSFERASE"/>
    <property type="match status" value="1"/>
</dbReference>
<comment type="subcellular location">
    <subcellularLocation>
        <location evidence="1 12">Cytoplasm</location>
    </subcellularLocation>
</comment>
<dbReference type="InterPro" id="IPR029028">
    <property type="entry name" value="Alpha/beta_knot_MTases"/>
</dbReference>
<evidence type="ECO:0000256" key="4">
    <source>
        <dbReference type="ARBA" id="ARBA00013673"/>
    </source>
</evidence>
<evidence type="ECO:0000256" key="12">
    <source>
        <dbReference type="PIRNR" id="PIRNR015601"/>
    </source>
</evidence>
<evidence type="ECO:0000256" key="10">
    <source>
        <dbReference type="ARBA" id="ARBA00025699"/>
    </source>
</evidence>
<keyword evidence="16" id="KW-1185">Reference proteome</keyword>
<dbReference type="Gene3D" id="3.40.1280.10">
    <property type="match status" value="1"/>
</dbReference>
<dbReference type="GO" id="GO:0070475">
    <property type="term" value="P:rRNA base methylation"/>
    <property type="evidence" value="ECO:0007669"/>
    <property type="project" value="TreeGrafter"/>
</dbReference>
<dbReference type="SUPFAM" id="SSF88697">
    <property type="entry name" value="PUA domain-like"/>
    <property type="match status" value="1"/>
</dbReference>
<name>A0A858PYG0_9RICK</name>
<dbReference type="PIRSF" id="PIRSF015601">
    <property type="entry name" value="MTase_slr0722"/>
    <property type="match status" value="1"/>
</dbReference>
<dbReference type="GO" id="GO:0005737">
    <property type="term" value="C:cytoplasm"/>
    <property type="evidence" value="ECO:0007669"/>
    <property type="project" value="UniProtKB-SubCell"/>
</dbReference>